<dbReference type="RefSeq" id="WP_267614170.1">
    <property type="nucleotide sequence ID" value="NZ_JAOVZQ010000001.1"/>
</dbReference>
<sequence length="369" mass="39259">MTITDLFVSGCNHPTGYFATSDSPGISIFRIDPEHGSADLLSRFAEIENPTFVIASSSGDRLYASCEMPLWPEGAVTGFALSPDRRTITQLKRQSSAGSITAHLSLDRTGRFVLVTNHGWDEDLGGRDQALAIVAVDAETGVGEIAASARQTGTGPQLPRQGRSHPHAALTTADNRHVIVSDLGADALMVYRFDDQDGMIALAHTIALEPRTGPRHLAFSHGGAFVHVCGELDSSVTSLKVDLETGMLEIIGRCSTIPADCSLLNHTSEIALAPSGQHLYVANRGHDSISRIAIDAKTGMPRLIENVASGGKTPRHFACSPDGEVMAIANQDSDRVSFLAISRDDALQPLDFHLDIGTPTCVGFLPAKS</sequence>
<dbReference type="SUPFAM" id="SSF51004">
    <property type="entry name" value="C-terminal (heme d1) domain of cytochrome cd1-nitrite reductase"/>
    <property type="match status" value="1"/>
</dbReference>
<name>A0ABT3YKA7_9HYPH</name>
<gene>
    <name evidence="4" type="ORF">OEG82_20315</name>
</gene>
<dbReference type="PANTHER" id="PTHR30344">
    <property type="entry name" value="6-PHOSPHOGLUCONOLACTONASE-RELATED"/>
    <property type="match status" value="1"/>
</dbReference>
<dbReference type="InterPro" id="IPR015943">
    <property type="entry name" value="WD40/YVTN_repeat-like_dom_sf"/>
</dbReference>
<evidence type="ECO:0000313" key="4">
    <source>
        <dbReference type="EMBL" id="MCY0096337.1"/>
    </source>
</evidence>
<dbReference type="Pfam" id="PF10282">
    <property type="entry name" value="Lactonase"/>
    <property type="match status" value="1"/>
</dbReference>
<dbReference type="InterPro" id="IPR019405">
    <property type="entry name" value="Lactonase_7-beta_prop"/>
</dbReference>
<protein>
    <submittedName>
        <fullName evidence="4">Lactonase family protein</fullName>
    </submittedName>
</protein>
<comment type="similarity">
    <text evidence="1">Belongs to the cycloisomerase 2 family.</text>
</comment>
<dbReference type="Gene3D" id="2.130.10.10">
    <property type="entry name" value="YVTN repeat-like/Quinoprotein amine dehydrogenase"/>
    <property type="match status" value="1"/>
</dbReference>
<keyword evidence="2" id="KW-0313">Glucose metabolism</keyword>
<evidence type="ECO:0000313" key="5">
    <source>
        <dbReference type="Proteomes" id="UP001081283"/>
    </source>
</evidence>
<accession>A0ABT3YKA7</accession>
<organism evidence="4 5">
    <name type="scientific">Hoeflea ulvae</name>
    <dbReference type="NCBI Taxonomy" id="2983764"/>
    <lineage>
        <taxon>Bacteria</taxon>
        <taxon>Pseudomonadati</taxon>
        <taxon>Pseudomonadota</taxon>
        <taxon>Alphaproteobacteria</taxon>
        <taxon>Hyphomicrobiales</taxon>
        <taxon>Rhizobiaceae</taxon>
        <taxon>Hoeflea</taxon>
    </lineage>
</organism>
<feature type="region of interest" description="Disordered" evidence="3">
    <location>
        <begin position="149"/>
        <end position="169"/>
    </location>
</feature>
<keyword evidence="2" id="KW-0119">Carbohydrate metabolism</keyword>
<reference evidence="4" key="1">
    <citation type="submission" date="2022-10" db="EMBL/GenBank/DDBJ databases">
        <title>Hoeflea sp. J2-29, isolated from marine algae.</title>
        <authorList>
            <person name="Kristyanto S."/>
            <person name="Kim J.M."/>
            <person name="Jeon C.O."/>
        </authorList>
    </citation>
    <scope>NUCLEOTIDE SEQUENCE</scope>
    <source>
        <strain evidence="4">J2-29</strain>
    </source>
</reference>
<comment type="caution">
    <text evidence="4">The sequence shown here is derived from an EMBL/GenBank/DDBJ whole genome shotgun (WGS) entry which is preliminary data.</text>
</comment>
<evidence type="ECO:0000256" key="3">
    <source>
        <dbReference type="SAM" id="MobiDB-lite"/>
    </source>
</evidence>
<dbReference type="InterPro" id="IPR050282">
    <property type="entry name" value="Cycloisomerase_2"/>
</dbReference>
<dbReference type="EMBL" id="JAOVZQ010000001">
    <property type="protein sequence ID" value="MCY0096337.1"/>
    <property type="molecule type" value="Genomic_DNA"/>
</dbReference>
<dbReference type="InterPro" id="IPR011048">
    <property type="entry name" value="Haem_d1_sf"/>
</dbReference>
<keyword evidence="5" id="KW-1185">Reference proteome</keyword>
<dbReference type="PANTHER" id="PTHR30344:SF1">
    <property type="entry name" value="6-PHOSPHOGLUCONOLACTONASE"/>
    <property type="match status" value="1"/>
</dbReference>
<dbReference type="Proteomes" id="UP001081283">
    <property type="component" value="Unassembled WGS sequence"/>
</dbReference>
<evidence type="ECO:0000256" key="2">
    <source>
        <dbReference type="ARBA" id="ARBA00022526"/>
    </source>
</evidence>
<proteinExistence type="inferred from homology"/>
<evidence type="ECO:0000256" key="1">
    <source>
        <dbReference type="ARBA" id="ARBA00005564"/>
    </source>
</evidence>